<evidence type="ECO:0000313" key="2">
    <source>
        <dbReference type="Proteomes" id="UP000244384"/>
    </source>
</evidence>
<name>A0A2S0WHQ9_9ACTN</name>
<dbReference type="Pfam" id="PF12686">
    <property type="entry name" value="DUF3800"/>
    <property type="match status" value="1"/>
</dbReference>
<reference evidence="2" key="1">
    <citation type="submission" date="2018-01" db="EMBL/GenBank/DDBJ databases">
        <authorList>
            <person name="Li J."/>
        </authorList>
    </citation>
    <scope>NUCLEOTIDE SEQUENCE [LARGE SCALE GENOMIC DNA]</scope>
    <source>
        <strain evidence="2">592</strain>
    </source>
</reference>
<dbReference type="KEGG" id="aez:C3E78_00675"/>
<dbReference type="InterPro" id="IPR024524">
    <property type="entry name" value="DUF3800"/>
</dbReference>
<accession>A0A2S0WHQ9</accession>
<dbReference type="Proteomes" id="UP000244384">
    <property type="component" value="Chromosome"/>
</dbReference>
<accession>A0A5F2ERE4</accession>
<sequence>MSWQSRPVLLTYVDESHSKNVYYVCGLAVHHEAIRGLETGLAKVVRDAMWEFDGFSSKAELHGHPLFHGEGDWEGLKPRQRIAMYNRALQVIADHDVKIFLRGVMRKRLTERYGDRASDPHDVCLQHLLERVNDYARGTDQVALVIADELHEHDRRRRDLTDFKDYGTPGYLSSTLPRIVDTIHFAPSHHSRLIQAADLIAFLHHRIETAVDTDERAIRANQSLWARIAPKVEHQWTWTP</sequence>
<dbReference type="AlphaFoldDB" id="A0A2S0WHQ9"/>
<keyword evidence="2" id="KW-1185">Reference proteome</keyword>
<evidence type="ECO:0000313" key="1">
    <source>
        <dbReference type="EMBL" id="AWB90861.1"/>
    </source>
</evidence>
<proteinExistence type="predicted"/>
<dbReference type="EMBL" id="CP026952">
    <property type="protein sequence ID" value="AWB90861.1"/>
    <property type="molecule type" value="Genomic_DNA"/>
</dbReference>
<organism evidence="1 2">
    <name type="scientific">Aeromicrobium chenweiae</name>
    <dbReference type="NCBI Taxonomy" id="2079793"/>
    <lineage>
        <taxon>Bacteria</taxon>
        <taxon>Bacillati</taxon>
        <taxon>Actinomycetota</taxon>
        <taxon>Actinomycetes</taxon>
        <taxon>Propionibacteriales</taxon>
        <taxon>Nocardioidaceae</taxon>
        <taxon>Aeromicrobium</taxon>
    </lineage>
</organism>
<gene>
    <name evidence="1" type="ORF">C3E78_00675</name>
</gene>
<protein>
    <submittedName>
        <fullName evidence="1">DUF3800 domain-containing protein</fullName>
    </submittedName>
</protein>